<keyword evidence="2" id="KW-0949">S-adenosyl-L-methionine</keyword>
<dbReference type="InterPro" id="IPR004559">
    <property type="entry name" value="HemW-like"/>
</dbReference>
<evidence type="ECO:0000256" key="1">
    <source>
        <dbReference type="ARBA" id="ARBA00006100"/>
    </source>
</evidence>
<organism evidence="4 5">
    <name type="scientific">SAR86 cluster bacterium</name>
    <dbReference type="NCBI Taxonomy" id="2030880"/>
    <lineage>
        <taxon>Bacteria</taxon>
        <taxon>Pseudomonadati</taxon>
        <taxon>Pseudomonadota</taxon>
        <taxon>Gammaproteobacteria</taxon>
        <taxon>SAR86 cluster</taxon>
    </lineage>
</organism>
<name>A0A368BKP2_9GAMM</name>
<protein>
    <recommendedName>
        <fullName evidence="2">Heme chaperone HemW</fullName>
    </recommendedName>
</protein>
<dbReference type="EMBL" id="QOPC01000016">
    <property type="protein sequence ID" value="RCL37889.1"/>
    <property type="molecule type" value="Genomic_DNA"/>
</dbReference>
<dbReference type="SUPFAM" id="SSF102114">
    <property type="entry name" value="Radical SAM enzymes"/>
    <property type="match status" value="1"/>
</dbReference>
<comment type="subcellular location">
    <subcellularLocation>
        <location evidence="2">Cytoplasm</location>
    </subcellularLocation>
</comment>
<dbReference type="SFLD" id="SFLDG01065">
    <property type="entry name" value="anaerobic_coproporphyrinogen-I"/>
    <property type="match status" value="1"/>
</dbReference>
<dbReference type="Proteomes" id="UP000253032">
    <property type="component" value="Unassembled WGS sequence"/>
</dbReference>
<proteinExistence type="inferred from homology"/>
<dbReference type="InterPro" id="IPR023404">
    <property type="entry name" value="rSAM_horseshoe"/>
</dbReference>
<keyword evidence="2" id="KW-0004">4Fe-4S</keyword>
<dbReference type="GO" id="GO:0005737">
    <property type="term" value="C:cytoplasm"/>
    <property type="evidence" value="ECO:0007669"/>
    <property type="project" value="UniProtKB-SubCell"/>
</dbReference>
<dbReference type="SMART" id="SM00729">
    <property type="entry name" value="Elp3"/>
    <property type="match status" value="1"/>
</dbReference>
<feature type="domain" description="Radical SAM core" evidence="3">
    <location>
        <begin position="1"/>
        <end position="229"/>
    </location>
</feature>
<dbReference type="Gene3D" id="3.80.30.20">
    <property type="entry name" value="tm_1862 like domain"/>
    <property type="match status" value="1"/>
</dbReference>
<comment type="function">
    <text evidence="2">Probably acts as a heme chaperone, transferring heme to an unknown acceptor. Binds one molecule of heme per monomer, possibly covalently. Binds 1 [4Fe-4S] cluster. The cluster is coordinated with 3 cysteines and an exchangeable S-adenosyl-L-methionine.</text>
</comment>
<dbReference type="SFLD" id="SFLDS00029">
    <property type="entry name" value="Radical_SAM"/>
    <property type="match status" value="1"/>
</dbReference>
<dbReference type="InterPro" id="IPR006638">
    <property type="entry name" value="Elp3/MiaA/NifB-like_rSAM"/>
</dbReference>
<gene>
    <name evidence="4" type="ORF">DBW98_03315</name>
</gene>
<dbReference type="CDD" id="cd01335">
    <property type="entry name" value="Radical_SAM"/>
    <property type="match status" value="1"/>
</dbReference>
<dbReference type="NCBIfam" id="TIGR00539">
    <property type="entry name" value="hemN_rel"/>
    <property type="match status" value="1"/>
</dbReference>
<keyword evidence="2" id="KW-0408">Iron</keyword>
<dbReference type="PANTHER" id="PTHR13932:SF5">
    <property type="entry name" value="RADICAL S-ADENOSYL METHIONINE DOMAIN-CONTAINING PROTEIN 1, MITOCHONDRIAL"/>
    <property type="match status" value="1"/>
</dbReference>
<keyword evidence="2" id="KW-0479">Metal-binding</keyword>
<dbReference type="PANTHER" id="PTHR13932">
    <property type="entry name" value="COPROPORPHYRINIGEN III OXIDASE"/>
    <property type="match status" value="1"/>
</dbReference>
<dbReference type="Pfam" id="PF04055">
    <property type="entry name" value="Radical_SAM"/>
    <property type="match status" value="1"/>
</dbReference>
<keyword evidence="2" id="KW-0963">Cytoplasm</keyword>
<keyword evidence="2" id="KW-0349">Heme</keyword>
<dbReference type="GO" id="GO:0004109">
    <property type="term" value="F:coproporphyrinogen oxidase activity"/>
    <property type="evidence" value="ECO:0007669"/>
    <property type="project" value="InterPro"/>
</dbReference>
<keyword evidence="2" id="KW-0411">Iron-sulfur</keyword>
<reference evidence="4 5" key="1">
    <citation type="journal article" date="2018" name="Microbiome">
        <title>Fine metagenomic profile of the Mediterranean stratified and mixed water columns revealed by assembly and recruitment.</title>
        <authorList>
            <person name="Haro-Moreno J.M."/>
            <person name="Lopez-Perez M."/>
            <person name="De La Torre J.R."/>
            <person name="Picazo A."/>
            <person name="Camacho A."/>
            <person name="Rodriguez-Valera F."/>
        </authorList>
    </citation>
    <scope>NUCLEOTIDE SEQUENCE [LARGE SCALE GENOMIC DNA]</scope>
    <source>
        <strain evidence="4">MED-G84</strain>
    </source>
</reference>
<comment type="similarity">
    <text evidence="1">Belongs to the anaerobic coproporphyrinogen-III oxidase family. HemW subfamily.</text>
</comment>
<evidence type="ECO:0000313" key="5">
    <source>
        <dbReference type="Proteomes" id="UP000253032"/>
    </source>
</evidence>
<dbReference type="InterPro" id="IPR034505">
    <property type="entry name" value="Coproporphyrinogen-III_oxidase"/>
</dbReference>
<comment type="caution">
    <text evidence="4">The sequence shown here is derived from an EMBL/GenBank/DDBJ whole genome shotgun (WGS) entry which is preliminary data.</text>
</comment>
<dbReference type="SFLD" id="SFLDF00562">
    <property type="entry name" value="HemN-like__clustered_with_heat"/>
    <property type="match status" value="1"/>
</dbReference>
<evidence type="ECO:0000259" key="3">
    <source>
        <dbReference type="PROSITE" id="PS51918"/>
    </source>
</evidence>
<dbReference type="GO" id="GO:0006779">
    <property type="term" value="P:porphyrin-containing compound biosynthetic process"/>
    <property type="evidence" value="ECO:0007669"/>
    <property type="project" value="InterPro"/>
</dbReference>
<sequence length="365" mass="41572">MNKTPLSLYIHIPWCESRCPYCDFSVTTDPVNNNDRRLAKAVINDIYQSEDLIAERSFSSVYFGGGTPSLASVESIKKILDAVNNRLAGKETEITFEMNPNDVSAKKIDGLLMAGVNRISLGVQSYHDQELKALGRSHDSGSILEAEKILKGTNTTIDLMYGIENQTPESFTSGLERFLNSDINHLSLYQLTIEPNTIFYKKELFLPKEKDIERMEAIAKELLEQNGFQQYEVSSWSKPGYESQHNLNYWHFGDFLGVGPGSHSKISNDKKIVRYRKIKPLEGYIKNQKTTDLKTIGEDDLDLDIAMNLLRNKNGLRQRDLNIQLPMSFLEKYEKGISEGLLLKDKIGTTEKGYRFLNETIQLFF</sequence>
<dbReference type="InterPro" id="IPR058240">
    <property type="entry name" value="rSAM_sf"/>
</dbReference>
<evidence type="ECO:0000256" key="2">
    <source>
        <dbReference type="RuleBase" id="RU364116"/>
    </source>
</evidence>
<dbReference type="GO" id="GO:0051539">
    <property type="term" value="F:4 iron, 4 sulfur cluster binding"/>
    <property type="evidence" value="ECO:0007669"/>
    <property type="project" value="UniProtKB-UniRule"/>
</dbReference>
<evidence type="ECO:0000313" key="4">
    <source>
        <dbReference type="EMBL" id="RCL37889.1"/>
    </source>
</evidence>
<dbReference type="InterPro" id="IPR007197">
    <property type="entry name" value="rSAM"/>
</dbReference>
<dbReference type="SFLD" id="SFLDF00288">
    <property type="entry name" value="HemN-like__clustered_with_nucl"/>
    <property type="match status" value="1"/>
</dbReference>
<dbReference type="AlphaFoldDB" id="A0A368BKP2"/>
<accession>A0A368BKP2</accession>
<dbReference type="PROSITE" id="PS51918">
    <property type="entry name" value="RADICAL_SAM"/>
    <property type="match status" value="1"/>
</dbReference>
<keyword evidence="2" id="KW-0143">Chaperone</keyword>
<dbReference type="GO" id="GO:0046872">
    <property type="term" value="F:metal ion binding"/>
    <property type="evidence" value="ECO:0007669"/>
    <property type="project" value="UniProtKB-UniRule"/>
</dbReference>